<dbReference type="GO" id="GO:0031267">
    <property type="term" value="F:small GTPase binding"/>
    <property type="evidence" value="ECO:0007669"/>
    <property type="project" value="TreeGrafter"/>
</dbReference>
<name>A0A7R8WF41_9CRUS</name>
<evidence type="ECO:0000313" key="2">
    <source>
        <dbReference type="EMBL" id="CAD7228007.1"/>
    </source>
</evidence>
<dbReference type="PANTHER" id="PTHR47219:SF4">
    <property type="entry name" value="TBC1 DOMAIN FAMILY MEMBER 10A"/>
    <property type="match status" value="1"/>
</dbReference>
<dbReference type="SUPFAM" id="SSF47923">
    <property type="entry name" value="Ypt/Rab-GAP domain of gyp1p"/>
    <property type="match status" value="2"/>
</dbReference>
<dbReference type="OrthoDB" id="159449at2759"/>
<dbReference type="InterPro" id="IPR000195">
    <property type="entry name" value="Rab-GAP-TBC_dom"/>
</dbReference>
<gene>
    <name evidence="2" type="ORF">CTOB1V02_LOCUS5899</name>
</gene>
<feature type="compositionally biased region" description="Low complexity" evidence="1">
    <location>
        <begin position="212"/>
        <end position="248"/>
    </location>
</feature>
<evidence type="ECO:0000256" key="1">
    <source>
        <dbReference type="SAM" id="MobiDB-lite"/>
    </source>
</evidence>
<dbReference type="InterPro" id="IPR050302">
    <property type="entry name" value="Rab_GAP_TBC_domain"/>
</dbReference>
<sequence length="291" mass="33018">MSTRSIPYVKQRELFRVLKSYALLFPRDGYCQGQAPLAATLLMHMPAEHAFWCLVAMCERYLTRYFAPGLHQLQVDSEILMALLKKTDYAIYKHLKSQQITPLLFMTDWFMCVYSRTLPWESVLRIWDSFFFDGPKVLFVVAITLMRISVGSAKIRKECPSLYETISRIRNIDPEELIPQHLLPRLRKLHLESTELRRVNQKILLKRKKEAAANAAASTKNTPTAPRNGLTQTPPSAQASSLSTSSSSVHQSPNNNLGGYGALPHHPTVQQIQQQPPLKVHGLGQLLETPL</sequence>
<proteinExistence type="predicted"/>
<dbReference type="PROSITE" id="PS50086">
    <property type="entry name" value="TBC_RABGAP"/>
    <property type="match status" value="1"/>
</dbReference>
<dbReference type="InterPro" id="IPR035969">
    <property type="entry name" value="Rab-GAP_TBC_sf"/>
</dbReference>
<organism evidence="2">
    <name type="scientific">Cyprideis torosa</name>
    <dbReference type="NCBI Taxonomy" id="163714"/>
    <lineage>
        <taxon>Eukaryota</taxon>
        <taxon>Metazoa</taxon>
        <taxon>Ecdysozoa</taxon>
        <taxon>Arthropoda</taxon>
        <taxon>Crustacea</taxon>
        <taxon>Oligostraca</taxon>
        <taxon>Ostracoda</taxon>
        <taxon>Podocopa</taxon>
        <taxon>Podocopida</taxon>
        <taxon>Cytherocopina</taxon>
        <taxon>Cytheroidea</taxon>
        <taxon>Cytherideidae</taxon>
        <taxon>Cyprideis</taxon>
    </lineage>
</organism>
<dbReference type="Gene3D" id="1.10.8.270">
    <property type="entry name" value="putative rabgap domain of human tbc1 domain family member 14 like domains"/>
    <property type="match status" value="1"/>
</dbReference>
<dbReference type="PANTHER" id="PTHR47219">
    <property type="entry name" value="RAB GTPASE-ACTIVATING PROTEIN 1-LIKE"/>
    <property type="match status" value="1"/>
</dbReference>
<dbReference type="Pfam" id="PF00566">
    <property type="entry name" value="RabGAP-TBC"/>
    <property type="match status" value="1"/>
</dbReference>
<dbReference type="Gene3D" id="1.10.472.80">
    <property type="entry name" value="Ypt/Rab-GAP domain of gyp1p, domain 3"/>
    <property type="match status" value="1"/>
</dbReference>
<dbReference type="AlphaFoldDB" id="A0A7R8WF41"/>
<dbReference type="FunFam" id="1.10.472.80:FF:000008">
    <property type="entry name" value="TBC1 domain family member 10A"/>
    <property type="match status" value="1"/>
</dbReference>
<feature type="region of interest" description="Disordered" evidence="1">
    <location>
        <begin position="210"/>
        <end position="265"/>
    </location>
</feature>
<accession>A0A7R8WF41</accession>
<dbReference type="SMART" id="SM00164">
    <property type="entry name" value="TBC"/>
    <property type="match status" value="1"/>
</dbReference>
<protein>
    <submittedName>
        <fullName evidence="2">Uncharacterized protein</fullName>
    </submittedName>
</protein>
<dbReference type="GO" id="GO:0005096">
    <property type="term" value="F:GTPase activator activity"/>
    <property type="evidence" value="ECO:0007669"/>
    <property type="project" value="TreeGrafter"/>
</dbReference>
<dbReference type="EMBL" id="OB661341">
    <property type="protein sequence ID" value="CAD7228007.1"/>
    <property type="molecule type" value="Genomic_DNA"/>
</dbReference>
<reference evidence="2" key="1">
    <citation type="submission" date="2020-11" db="EMBL/GenBank/DDBJ databases">
        <authorList>
            <person name="Tran Van P."/>
        </authorList>
    </citation>
    <scope>NUCLEOTIDE SEQUENCE</scope>
</reference>